<dbReference type="Proteomes" id="UP000054279">
    <property type="component" value="Unassembled WGS sequence"/>
</dbReference>
<gene>
    <name evidence="2" type="ORF">M422DRAFT_254072</name>
</gene>
<dbReference type="OrthoDB" id="2449121at2759"/>
<dbReference type="AlphaFoldDB" id="A0A0C9VLJ2"/>
<evidence type="ECO:0000256" key="1">
    <source>
        <dbReference type="SAM" id="MobiDB-lite"/>
    </source>
</evidence>
<dbReference type="Gene3D" id="3.30.420.10">
    <property type="entry name" value="Ribonuclease H-like superfamily/Ribonuclease H"/>
    <property type="match status" value="1"/>
</dbReference>
<proteinExistence type="predicted"/>
<accession>A0A0C9VLJ2</accession>
<protein>
    <submittedName>
        <fullName evidence="2">Uncharacterized protein</fullName>
    </submittedName>
</protein>
<feature type="region of interest" description="Disordered" evidence="1">
    <location>
        <begin position="190"/>
        <end position="232"/>
    </location>
</feature>
<dbReference type="InterPro" id="IPR036397">
    <property type="entry name" value="RNaseH_sf"/>
</dbReference>
<organism evidence="2 3">
    <name type="scientific">Sphaerobolus stellatus (strain SS14)</name>
    <dbReference type="NCBI Taxonomy" id="990650"/>
    <lineage>
        <taxon>Eukaryota</taxon>
        <taxon>Fungi</taxon>
        <taxon>Dikarya</taxon>
        <taxon>Basidiomycota</taxon>
        <taxon>Agaricomycotina</taxon>
        <taxon>Agaricomycetes</taxon>
        <taxon>Phallomycetidae</taxon>
        <taxon>Geastrales</taxon>
        <taxon>Sphaerobolaceae</taxon>
        <taxon>Sphaerobolus</taxon>
    </lineage>
</organism>
<evidence type="ECO:0000313" key="3">
    <source>
        <dbReference type="Proteomes" id="UP000054279"/>
    </source>
</evidence>
<sequence length="422" mass="48938">MERAKKGYIRTEDIVEIVQSTEMQELLASRNTKPTISIWTARRWLKQLEWRYGKTKNGMYIDGHQREDVVAYRKGFLECWKEYEKRMILYDNDGNIISTPNGPAVTEVRYKLILVTHDESTYYANDCHKTKWSHSSDKPVPERKGEGASIMISDFLTPEWGRLKDDSDEARVGDAIDIFESRSQGRATGRFMFDNAPSHQKRAPDARSACKMPKGPSENWTHHKNGPNMRPGRLPGGSIQSFYFPTDHPTMPGWFKGMETIIKERRLWPVQGLNAQCPGFKCEAGRTECCCRRLLFCQPDFCDHKSQLEEFINFRGHLCDFYPKLHCELKFIEQYWGAAKWRYRTTQKTNNINEMEQNMIACLDDIPQLQILRYANRSARFIAAYSQGLSGAQAVWANHKYHGHRTLPSEMVREALKALSDD</sequence>
<dbReference type="GO" id="GO:0003676">
    <property type="term" value="F:nucleic acid binding"/>
    <property type="evidence" value="ECO:0007669"/>
    <property type="project" value="InterPro"/>
</dbReference>
<keyword evidence="3" id="KW-1185">Reference proteome</keyword>
<dbReference type="EMBL" id="KN837128">
    <property type="protein sequence ID" value="KIJ42627.1"/>
    <property type="molecule type" value="Genomic_DNA"/>
</dbReference>
<dbReference type="PANTHER" id="PTHR35871">
    <property type="entry name" value="EXPRESSED PROTEIN"/>
    <property type="match status" value="1"/>
</dbReference>
<evidence type="ECO:0000313" key="2">
    <source>
        <dbReference type="EMBL" id="KIJ42627.1"/>
    </source>
</evidence>
<dbReference type="PANTHER" id="PTHR35871:SF1">
    <property type="entry name" value="CXC1-LIKE CYSTEINE CLUSTER ASSOCIATED WITH KDZ TRANSPOSASES DOMAIN-CONTAINING PROTEIN"/>
    <property type="match status" value="1"/>
</dbReference>
<name>A0A0C9VLJ2_SPHS4</name>
<dbReference type="HOGENOM" id="CLU_005726_1_0_1"/>
<reference evidence="2 3" key="1">
    <citation type="submission" date="2014-06" db="EMBL/GenBank/DDBJ databases">
        <title>Evolutionary Origins and Diversification of the Mycorrhizal Mutualists.</title>
        <authorList>
            <consortium name="DOE Joint Genome Institute"/>
            <consortium name="Mycorrhizal Genomics Consortium"/>
            <person name="Kohler A."/>
            <person name="Kuo A."/>
            <person name="Nagy L.G."/>
            <person name="Floudas D."/>
            <person name="Copeland A."/>
            <person name="Barry K.W."/>
            <person name="Cichocki N."/>
            <person name="Veneault-Fourrey C."/>
            <person name="LaButti K."/>
            <person name="Lindquist E.A."/>
            <person name="Lipzen A."/>
            <person name="Lundell T."/>
            <person name="Morin E."/>
            <person name="Murat C."/>
            <person name="Riley R."/>
            <person name="Ohm R."/>
            <person name="Sun H."/>
            <person name="Tunlid A."/>
            <person name="Henrissat B."/>
            <person name="Grigoriev I.V."/>
            <person name="Hibbett D.S."/>
            <person name="Martin F."/>
        </authorList>
    </citation>
    <scope>NUCLEOTIDE SEQUENCE [LARGE SCALE GENOMIC DNA]</scope>
    <source>
        <strain evidence="2 3">SS14</strain>
    </source>
</reference>